<evidence type="ECO:0000313" key="1">
    <source>
        <dbReference type="EMBL" id="MBB6097913.1"/>
    </source>
</evidence>
<dbReference type="RefSeq" id="WP_183985816.1">
    <property type="nucleotide sequence ID" value="NZ_JACHHG010000004.1"/>
</dbReference>
<reference evidence="1 2" key="1">
    <citation type="submission" date="2020-08" db="EMBL/GenBank/DDBJ databases">
        <title>Genomic Encyclopedia of Type Strains, Phase IV (KMG-IV): sequencing the most valuable type-strain genomes for metagenomic binning, comparative biology and taxonomic classification.</title>
        <authorList>
            <person name="Goeker M."/>
        </authorList>
    </citation>
    <scope>NUCLEOTIDE SEQUENCE [LARGE SCALE GENOMIC DNA]</scope>
    <source>
        <strain evidence="1 2">DSM 21458</strain>
    </source>
</reference>
<comment type="caution">
    <text evidence="1">The sequence shown here is derived from an EMBL/GenBank/DDBJ whole genome shotgun (WGS) entry which is preliminary data.</text>
</comment>
<accession>A0A841HYF6</accession>
<dbReference type="EMBL" id="JACHHG010000004">
    <property type="protein sequence ID" value="MBB6097913.1"/>
    <property type="molecule type" value="Genomic_DNA"/>
</dbReference>
<gene>
    <name evidence="1" type="ORF">HNR42_001336</name>
</gene>
<proteinExistence type="predicted"/>
<name>A0A841HYF6_9DEIO</name>
<evidence type="ECO:0000313" key="2">
    <source>
        <dbReference type="Proteomes" id="UP000569951"/>
    </source>
</evidence>
<dbReference type="Proteomes" id="UP000569951">
    <property type="component" value="Unassembled WGS sequence"/>
</dbReference>
<dbReference type="AlphaFoldDB" id="A0A841HYF6"/>
<organism evidence="1 2">
    <name type="scientific">Deinobacterium chartae</name>
    <dbReference type="NCBI Taxonomy" id="521158"/>
    <lineage>
        <taxon>Bacteria</taxon>
        <taxon>Thermotogati</taxon>
        <taxon>Deinococcota</taxon>
        <taxon>Deinococci</taxon>
        <taxon>Deinococcales</taxon>
        <taxon>Deinococcaceae</taxon>
        <taxon>Deinobacterium</taxon>
    </lineage>
</organism>
<protein>
    <submittedName>
        <fullName evidence="1">Uncharacterized protein</fullName>
    </submittedName>
</protein>
<sequence length="66" mass="7292">MNAAVQLFLEELRRRVGEMVPLVAVEVALSIAQEFRGQERLSVEQRADVIARVDQVAVEVTGGRDA</sequence>
<keyword evidence="2" id="KW-1185">Reference proteome</keyword>